<dbReference type="AlphaFoldDB" id="A0A0B2QEB7"/>
<dbReference type="GO" id="GO:0005886">
    <property type="term" value="C:plasma membrane"/>
    <property type="evidence" value="ECO:0007669"/>
    <property type="project" value="TreeGrafter"/>
</dbReference>
<name>A0A0B2QEB7_GLYSO</name>
<evidence type="ECO:0000313" key="4">
    <source>
        <dbReference type="EMBL" id="KHN19916.1"/>
    </source>
</evidence>
<evidence type="ECO:0008006" key="5">
    <source>
        <dbReference type="Google" id="ProtNLM"/>
    </source>
</evidence>
<keyword evidence="3" id="KW-0812">Transmembrane</keyword>
<evidence type="ECO:0000256" key="1">
    <source>
        <dbReference type="ARBA" id="ARBA00004370"/>
    </source>
</evidence>
<dbReference type="GO" id="GO:0009506">
    <property type="term" value="C:plasmodesma"/>
    <property type="evidence" value="ECO:0007669"/>
    <property type="project" value="TreeGrafter"/>
</dbReference>
<accession>A0A0B2QEB7</accession>
<organism evidence="4">
    <name type="scientific">Glycine soja</name>
    <name type="common">Wild soybean</name>
    <dbReference type="NCBI Taxonomy" id="3848"/>
    <lineage>
        <taxon>Eukaryota</taxon>
        <taxon>Viridiplantae</taxon>
        <taxon>Streptophyta</taxon>
        <taxon>Embryophyta</taxon>
        <taxon>Tracheophyta</taxon>
        <taxon>Spermatophyta</taxon>
        <taxon>Magnoliopsida</taxon>
        <taxon>eudicotyledons</taxon>
        <taxon>Gunneridae</taxon>
        <taxon>Pentapetalae</taxon>
        <taxon>rosids</taxon>
        <taxon>fabids</taxon>
        <taxon>Fabales</taxon>
        <taxon>Fabaceae</taxon>
        <taxon>Papilionoideae</taxon>
        <taxon>50 kb inversion clade</taxon>
        <taxon>NPAAA clade</taxon>
        <taxon>indigoferoid/millettioid clade</taxon>
        <taxon>Phaseoleae</taxon>
        <taxon>Glycine</taxon>
        <taxon>Glycine subgen. Soja</taxon>
    </lineage>
</organism>
<feature type="transmembrane region" description="Helical" evidence="3">
    <location>
        <begin position="20"/>
        <end position="42"/>
    </location>
</feature>
<dbReference type="InterPro" id="IPR044839">
    <property type="entry name" value="NDR1-like"/>
</dbReference>
<dbReference type="EMBL" id="KN658610">
    <property type="protein sequence ID" value="KHN19916.1"/>
    <property type="molecule type" value="Genomic_DNA"/>
</dbReference>
<comment type="subcellular location">
    <subcellularLocation>
        <location evidence="1">Membrane</location>
    </subcellularLocation>
</comment>
<sequence>MSVKECGHHSSQRRNLLRLILGATSAFVLLILLTIFLIWVILRPTKPRFTLQDATLFTFNLSTPTPNTLTLTMQVTLSSHNPNARVGVYYHALHVYASYRSQQISLATALPDTYQGHRDFAVWSPFLFGNVVPVSAVMVNVKVNGRVKWKVGSWVSGRYHIYVNCPAYISFAGDRSIAAGGLVASPVKFRLLQSCNVDV</sequence>
<keyword evidence="2 3" id="KW-0472">Membrane</keyword>
<evidence type="ECO:0000256" key="2">
    <source>
        <dbReference type="ARBA" id="ARBA00023136"/>
    </source>
</evidence>
<reference evidence="4" key="1">
    <citation type="submission" date="2014-07" db="EMBL/GenBank/DDBJ databases">
        <title>Identification of a novel salt tolerance gene in wild soybean by whole-genome sequencing.</title>
        <authorList>
            <person name="Lam H.-M."/>
            <person name="Qi X."/>
            <person name="Li M.-W."/>
            <person name="Liu X."/>
            <person name="Xie M."/>
            <person name="Ni M."/>
            <person name="Xu X."/>
        </authorList>
    </citation>
    <scope>NUCLEOTIDE SEQUENCE [LARGE SCALE GENOMIC DNA]</scope>
    <source>
        <tissue evidence="4">Root</tissue>
    </source>
</reference>
<dbReference type="Proteomes" id="UP000053555">
    <property type="component" value="Unassembled WGS sequence"/>
</dbReference>
<dbReference type="PANTHER" id="PTHR31415:SF166">
    <property type="entry name" value="LATE EMBRYOGENESIS ABUNDANT (LEA) HYDROXYPROLINE-RICH GLYCOPROTEIN FAMILY"/>
    <property type="match status" value="1"/>
</dbReference>
<dbReference type="GO" id="GO:0098542">
    <property type="term" value="P:defense response to other organism"/>
    <property type="evidence" value="ECO:0007669"/>
    <property type="project" value="InterPro"/>
</dbReference>
<protein>
    <recommendedName>
        <fullName evidence="5">NDR1/HIN1-like protein 1</fullName>
    </recommendedName>
</protein>
<dbReference type="PANTHER" id="PTHR31415">
    <property type="entry name" value="OS05G0367900 PROTEIN"/>
    <property type="match status" value="1"/>
</dbReference>
<keyword evidence="3" id="KW-1133">Transmembrane helix</keyword>
<evidence type="ECO:0000256" key="3">
    <source>
        <dbReference type="SAM" id="Phobius"/>
    </source>
</evidence>
<gene>
    <name evidence="4" type="ORF">glysoja_032396</name>
</gene>
<proteinExistence type="predicted"/>